<organism evidence="2 3">
    <name type="scientific">Phytophthora rubi</name>
    <dbReference type="NCBI Taxonomy" id="129364"/>
    <lineage>
        <taxon>Eukaryota</taxon>
        <taxon>Sar</taxon>
        <taxon>Stramenopiles</taxon>
        <taxon>Oomycota</taxon>
        <taxon>Peronosporomycetes</taxon>
        <taxon>Peronosporales</taxon>
        <taxon>Peronosporaceae</taxon>
        <taxon>Phytophthora</taxon>
    </lineage>
</organism>
<protein>
    <submittedName>
        <fullName evidence="2">Uncharacterized protein</fullName>
    </submittedName>
</protein>
<dbReference type="Proteomes" id="UP000429607">
    <property type="component" value="Unassembled WGS sequence"/>
</dbReference>
<proteinExistence type="predicted"/>
<feature type="region of interest" description="Disordered" evidence="1">
    <location>
        <begin position="1"/>
        <end position="151"/>
    </location>
</feature>
<evidence type="ECO:0000313" key="2">
    <source>
        <dbReference type="EMBL" id="KAE9023703.1"/>
    </source>
</evidence>
<gene>
    <name evidence="2" type="ORF">PR001_g12852</name>
</gene>
<feature type="compositionally biased region" description="Low complexity" evidence="1">
    <location>
        <begin position="73"/>
        <end position="84"/>
    </location>
</feature>
<feature type="compositionally biased region" description="Polar residues" evidence="1">
    <location>
        <begin position="41"/>
        <end position="62"/>
    </location>
</feature>
<evidence type="ECO:0000313" key="3">
    <source>
        <dbReference type="Proteomes" id="UP000429607"/>
    </source>
</evidence>
<name>A0A6A3M5Z2_9STRA</name>
<dbReference type="EMBL" id="QXFV01000852">
    <property type="protein sequence ID" value="KAE9023703.1"/>
    <property type="molecule type" value="Genomic_DNA"/>
</dbReference>
<comment type="caution">
    <text evidence="2">The sequence shown here is derived from an EMBL/GenBank/DDBJ whole genome shotgun (WGS) entry which is preliminary data.</text>
</comment>
<sequence>MTSTSSPDTGGHDRRPPPDPSGARSVDTAPELPPDEEVAQRPTNKTADSSGPHNTGPNQQEQPARRLALVTTPSDAQGGASDDSLGGGGRSPRDGTHSIGSAGTSKDGASELCYGSSPRSGQHGNGGYINADSGGRNVEPETASHPSPDTS</sequence>
<dbReference type="AlphaFoldDB" id="A0A6A3M5Z2"/>
<accession>A0A6A3M5Z2</accession>
<reference evidence="2 3" key="1">
    <citation type="submission" date="2018-09" db="EMBL/GenBank/DDBJ databases">
        <title>Genomic investigation of the strawberry pathogen Phytophthora fragariae indicates pathogenicity is determined by transcriptional variation in three key races.</title>
        <authorList>
            <person name="Adams T.M."/>
            <person name="Armitage A.D."/>
            <person name="Sobczyk M.K."/>
            <person name="Bates H.J."/>
            <person name="Dunwell J.M."/>
            <person name="Nellist C.F."/>
            <person name="Harrison R.J."/>
        </authorList>
    </citation>
    <scope>NUCLEOTIDE SEQUENCE [LARGE SCALE GENOMIC DNA]</scope>
    <source>
        <strain evidence="2 3">SCRP249</strain>
    </source>
</reference>
<evidence type="ECO:0000256" key="1">
    <source>
        <dbReference type="SAM" id="MobiDB-lite"/>
    </source>
</evidence>